<dbReference type="EMBL" id="SOZJ01000003">
    <property type="protein sequence ID" value="TGJ69335.1"/>
    <property type="molecule type" value="Genomic_DNA"/>
</dbReference>
<organism evidence="1 2">
    <name type="scientific">Orbilia oligospora</name>
    <name type="common">Nematode-trapping fungus</name>
    <name type="synonym">Arthrobotrys oligospora</name>
    <dbReference type="NCBI Taxonomy" id="2813651"/>
    <lineage>
        <taxon>Eukaryota</taxon>
        <taxon>Fungi</taxon>
        <taxon>Dikarya</taxon>
        <taxon>Ascomycota</taxon>
        <taxon>Pezizomycotina</taxon>
        <taxon>Orbiliomycetes</taxon>
        <taxon>Orbiliales</taxon>
        <taxon>Orbiliaceae</taxon>
        <taxon>Orbilia</taxon>
    </lineage>
</organism>
<name>A0A7C8KC25_ORBOL</name>
<sequence length="79" mass="8785">MCFTCLGFIGVKHAGLLGRKVKRTVRLMPRGGCRLTQLKDHSDRWNGMEWIAHFSISLRDARKRLFGATASCTGTPGHA</sequence>
<reference evidence="1 2" key="1">
    <citation type="submission" date="2019-03" db="EMBL/GenBank/DDBJ databases">
        <title>Nematode-trapping fungi genome.</title>
        <authorList>
            <person name="Vidal-Diez De Ulzurrun G."/>
        </authorList>
    </citation>
    <scope>NUCLEOTIDE SEQUENCE [LARGE SCALE GENOMIC DNA]</scope>
    <source>
        <strain evidence="1 2">TWF154</strain>
    </source>
</reference>
<dbReference type="AlphaFoldDB" id="A0A7C8KC25"/>
<proteinExistence type="predicted"/>
<protein>
    <submittedName>
        <fullName evidence="1">Uncharacterized protein</fullName>
    </submittedName>
</protein>
<gene>
    <name evidence="1" type="ORF">EYR41_005387</name>
</gene>
<accession>A0A7C8KC25</accession>
<evidence type="ECO:0000313" key="2">
    <source>
        <dbReference type="Proteomes" id="UP000297595"/>
    </source>
</evidence>
<comment type="caution">
    <text evidence="1">The sequence shown here is derived from an EMBL/GenBank/DDBJ whole genome shotgun (WGS) entry which is preliminary data.</text>
</comment>
<dbReference type="Proteomes" id="UP000297595">
    <property type="component" value="Unassembled WGS sequence"/>
</dbReference>
<evidence type="ECO:0000313" key="1">
    <source>
        <dbReference type="EMBL" id="TGJ69335.1"/>
    </source>
</evidence>